<reference evidence="1 2" key="1">
    <citation type="journal article" date="2016" name="Nat. Commun.">
        <title>Thousands of microbial genomes shed light on interconnected biogeochemical processes in an aquifer system.</title>
        <authorList>
            <person name="Anantharaman K."/>
            <person name="Brown C.T."/>
            <person name="Hug L.A."/>
            <person name="Sharon I."/>
            <person name="Castelle C.J."/>
            <person name="Probst A.J."/>
            <person name="Thomas B.C."/>
            <person name="Singh A."/>
            <person name="Wilkins M.J."/>
            <person name="Karaoz U."/>
            <person name="Brodie E.L."/>
            <person name="Williams K.H."/>
            <person name="Hubbard S.S."/>
            <person name="Banfield J.F."/>
        </authorList>
    </citation>
    <scope>NUCLEOTIDE SEQUENCE [LARGE SCALE GENOMIC DNA]</scope>
</reference>
<sequence length="121" mass="13834">MEKTNMTLVDATGDSGVEALRILMEAEALTPALEERLGATMASSFDGWPFHLRQRLAKKPTDLQWERLIRFLKLYSTAQPPLLWYCELIADMGGHARSLSDTDPWKKPAKRILEELGTRYR</sequence>
<dbReference type="EMBL" id="MFLA01000001">
    <property type="protein sequence ID" value="OGG60800.1"/>
    <property type="molecule type" value="Genomic_DNA"/>
</dbReference>
<evidence type="ECO:0000313" key="1">
    <source>
        <dbReference type="EMBL" id="OGG60800.1"/>
    </source>
</evidence>
<comment type="caution">
    <text evidence="1">The sequence shown here is derived from an EMBL/GenBank/DDBJ whole genome shotgun (WGS) entry which is preliminary data.</text>
</comment>
<protein>
    <submittedName>
        <fullName evidence="1">Uncharacterized protein</fullName>
    </submittedName>
</protein>
<proteinExistence type="predicted"/>
<name>A0A1F6DHK1_9BACT</name>
<evidence type="ECO:0000313" key="2">
    <source>
        <dbReference type="Proteomes" id="UP000176377"/>
    </source>
</evidence>
<organism evidence="1 2">
    <name type="scientific">Candidatus Kaiserbacteria bacterium RIFCSPHIGHO2_01_FULL_56_24</name>
    <dbReference type="NCBI Taxonomy" id="1798487"/>
    <lineage>
        <taxon>Bacteria</taxon>
        <taxon>Candidatus Kaiseribacteriota</taxon>
    </lineage>
</organism>
<dbReference type="AlphaFoldDB" id="A0A1F6DHK1"/>
<gene>
    <name evidence="1" type="ORF">A2765_01670</name>
</gene>
<accession>A0A1F6DHK1</accession>
<dbReference type="Proteomes" id="UP000176377">
    <property type="component" value="Unassembled WGS sequence"/>
</dbReference>